<dbReference type="AlphaFoldDB" id="N6XW73"/>
<dbReference type="PANTHER" id="PTHR30158:SF24">
    <property type="entry name" value="HLYD FAMILY SECRETION PROTEIN"/>
    <property type="match status" value="1"/>
</dbReference>
<proteinExistence type="predicted"/>
<evidence type="ECO:0000313" key="3">
    <source>
        <dbReference type="EMBL" id="ENO74442.1"/>
    </source>
</evidence>
<comment type="caution">
    <text evidence="3">The sequence shown here is derived from an EMBL/GenBank/DDBJ whole genome shotgun (WGS) entry which is preliminary data.</text>
</comment>
<feature type="non-terminal residue" evidence="3">
    <location>
        <position position="171"/>
    </location>
</feature>
<dbReference type="SUPFAM" id="SSF111369">
    <property type="entry name" value="HlyD-like secretion proteins"/>
    <property type="match status" value="1"/>
</dbReference>
<dbReference type="Gene3D" id="2.40.50.100">
    <property type="match status" value="1"/>
</dbReference>
<organism evidence="3 4">
    <name type="scientific">Thauera aminoaromatica S2</name>
    <dbReference type="NCBI Taxonomy" id="1234381"/>
    <lineage>
        <taxon>Bacteria</taxon>
        <taxon>Pseudomonadati</taxon>
        <taxon>Pseudomonadota</taxon>
        <taxon>Betaproteobacteria</taxon>
        <taxon>Rhodocyclales</taxon>
        <taxon>Zoogloeaceae</taxon>
        <taxon>Thauera</taxon>
    </lineage>
</organism>
<protein>
    <submittedName>
        <fullName evidence="3">RND family efflux transporter MFP subunit</fullName>
    </submittedName>
</protein>
<keyword evidence="2" id="KW-0732">Signal</keyword>
<dbReference type="GO" id="GO:0005886">
    <property type="term" value="C:plasma membrane"/>
    <property type="evidence" value="ECO:0007669"/>
    <property type="project" value="TreeGrafter"/>
</dbReference>
<dbReference type="RefSeq" id="WP_004329542.1">
    <property type="nucleotide sequence ID" value="NZ_AMXD01000277.1"/>
</dbReference>
<gene>
    <name evidence="3" type="ORF">C665_19854</name>
</gene>
<accession>N6XW73</accession>
<dbReference type="GO" id="GO:0046677">
    <property type="term" value="P:response to antibiotic"/>
    <property type="evidence" value="ECO:0007669"/>
    <property type="project" value="TreeGrafter"/>
</dbReference>
<evidence type="ECO:0000256" key="1">
    <source>
        <dbReference type="SAM" id="Coils"/>
    </source>
</evidence>
<dbReference type="Gene3D" id="1.10.287.470">
    <property type="entry name" value="Helix hairpin bin"/>
    <property type="match status" value="1"/>
</dbReference>
<name>N6XW73_THASP</name>
<evidence type="ECO:0000256" key="2">
    <source>
        <dbReference type="SAM" id="SignalP"/>
    </source>
</evidence>
<dbReference type="EMBL" id="AMXD01000277">
    <property type="protein sequence ID" value="ENO74442.1"/>
    <property type="molecule type" value="Genomic_DNA"/>
</dbReference>
<dbReference type="PANTHER" id="PTHR30158">
    <property type="entry name" value="ACRA/E-RELATED COMPONENT OF DRUG EFFLUX TRANSPORTER"/>
    <property type="match status" value="1"/>
</dbReference>
<feature type="chain" id="PRO_5004128367" evidence="2">
    <location>
        <begin position="24"/>
        <end position="171"/>
    </location>
</feature>
<keyword evidence="1" id="KW-0175">Coiled coil</keyword>
<dbReference type="PROSITE" id="PS51257">
    <property type="entry name" value="PROKAR_LIPOPROTEIN"/>
    <property type="match status" value="1"/>
</dbReference>
<evidence type="ECO:0000313" key="4">
    <source>
        <dbReference type="Proteomes" id="UP000013042"/>
    </source>
</evidence>
<dbReference type="Proteomes" id="UP000013042">
    <property type="component" value="Unassembled WGS sequence"/>
</dbReference>
<feature type="signal peptide" evidence="2">
    <location>
        <begin position="1"/>
        <end position="23"/>
    </location>
</feature>
<feature type="coiled-coil region" evidence="1">
    <location>
        <begin position="98"/>
        <end position="163"/>
    </location>
</feature>
<sequence>MRFRTLPTLLAGLFVLAACSAPAPHTPPPPAVLVRSFAAANAPPSVQVYAGEVRARVESDLGFRIGGKLVERLVDVGAEVAAGTPLALLDAQDVRLALASAQAAAAAAESDLALARTEFARARELQARNFVSSSLLDARRTALQAAEARLRQARAQAEVAANQAGYARLEA</sequence>
<reference evidence="3 4" key="1">
    <citation type="submission" date="2012-09" db="EMBL/GenBank/DDBJ databases">
        <title>Draft Genome Sequences of 6 Strains from Genus Thauera.</title>
        <authorList>
            <person name="Liu B."/>
            <person name="Shapleigh J.P."/>
            <person name="Frostegard A.H."/>
        </authorList>
    </citation>
    <scope>NUCLEOTIDE SEQUENCE [LARGE SCALE GENOMIC DNA]</scope>
    <source>
        <strain evidence="3 4">S2</strain>
    </source>
</reference>